<dbReference type="InterPro" id="IPR013482">
    <property type="entry name" value="Molybde_CF_guanTrfase"/>
</dbReference>
<dbReference type="HAMAP" id="MF_00316">
    <property type="entry name" value="MobA"/>
    <property type="match status" value="1"/>
</dbReference>
<gene>
    <name evidence="8" type="primary">mobA</name>
    <name evidence="10" type="ORF">BJI67_04775</name>
</gene>
<dbReference type="GO" id="GO:0046872">
    <property type="term" value="F:metal ion binding"/>
    <property type="evidence" value="ECO:0007669"/>
    <property type="project" value="UniProtKB-KW"/>
</dbReference>
<dbReference type="KEGG" id="aaeo:BJI67_04775"/>
<evidence type="ECO:0000256" key="8">
    <source>
        <dbReference type="HAMAP-Rule" id="MF_00316"/>
    </source>
</evidence>
<comment type="similarity">
    <text evidence="8">Belongs to the MobA family.</text>
</comment>
<sequence length="211" mass="22154">MPPLTSEQRKQIAAVILAGGRGRRMGGRDKGLLPLAGRPMAAHVLQRLSPQVGRVLISANRHRDDYAALGADVVSDALADFQGPLAGVSAALACAGAPLLLTAPCDAPLLPGDLAERLYRTLQADTAAGAAAAHDGTRRHPVCALLRRERHADLEAYLASGGRKVGEWLNRIQCVDVDFSDCPSAFRNVNDADELAALAAELNAAPRRTGS</sequence>
<feature type="domain" description="MobA-like NTP transferase" evidence="9">
    <location>
        <begin position="14"/>
        <end position="167"/>
    </location>
</feature>
<keyword evidence="5 8" id="KW-0460">Magnesium</keyword>
<evidence type="ECO:0000313" key="11">
    <source>
        <dbReference type="Proteomes" id="UP000095342"/>
    </source>
</evidence>
<dbReference type="PANTHER" id="PTHR19136">
    <property type="entry name" value="MOLYBDENUM COFACTOR GUANYLYLTRANSFERASE"/>
    <property type="match status" value="1"/>
</dbReference>
<evidence type="ECO:0000256" key="7">
    <source>
        <dbReference type="ARBA" id="ARBA00023150"/>
    </source>
</evidence>
<keyword evidence="3 8" id="KW-0479">Metal-binding</keyword>
<evidence type="ECO:0000256" key="6">
    <source>
        <dbReference type="ARBA" id="ARBA00023134"/>
    </source>
</evidence>
<feature type="binding site" evidence="8">
    <location>
        <position position="76"/>
    </location>
    <ligand>
        <name>GTP</name>
        <dbReference type="ChEBI" id="CHEBI:37565"/>
    </ligand>
</feature>
<dbReference type="InterPro" id="IPR029044">
    <property type="entry name" value="Nucleotide-diphossugar_trans"/>
</dbReference>
<dbReference type="InterPro" id="IPR025877">
    <property type="entry name" value="MobA-like_NTP_Trfase"/>
</dbReference>
<dbReference type="NCBIfam" id="TIGR02665">
    <property type="entry name" value="molyb_mobA"/>
    <property type="match status" value="1"/>
</dbReference>
<proteinExistence type="inferred from homology"/>
<comment type="function">
    <text evidence="8">Transfers a GMP moiety from GTP to Mo-molybdopterin (Mo-MPT) cofactor (Moco or molybdenum cofactor) to form Mo-molybdopterin guanine dinucleotide (Mo-MGD) cofactor.</text>
</comment>
<name>A0A1D8K683_9GAMM</name>
<comment type="cofactor">
    <cofactor evidence="8">
        <name>Mg(2+)</name>
        <dbReference type="ChEBI" id="CHEBI:18420"/>
    </cofactor>
</comment>
<comment type="domain">
    <text evidence="8">The N-terminal domain determines nucleotide recognition and specific binding, while the C-terminal domain determines the specific binding to the target protein.</text>
</comment>
<dbReference type="GO" id="GO:0061603">
    <property type="term" value="F:molybdenum cofactor guanylyltransferase activity"/>
    <property type="evidence" value="ECO:0007669"/>
    <property type="project" value="UniProtKB-EC"/>
</dbReference>
<keyword evidence="7 8" id="KW-0501">Molybdenum cofactor biosynthesis</keyword>
<comment type="subcellular location">
    <subcellularLocation>
        <location evidence="8">Cytoplasm</location>
    </subcellularLocation>
</comment>
<reference evidence="10 11" key="1">
    <citation type="submission" date="2016-09" db="EMBL/GenBank/DDBJ databases">
        <title>Acidihalobacter prosperus V6 (DSM14174).</title>
        <authorList>
            <person name="Khaleque H.N."/>
            <person name="Ramsay J.P."/>
            <person name="Murphy R.J.T."/>
            <person name="Kaksonen A.H."/>
            <person name="Boxall N.J."/>
            <person name="Watkin E.L.J."/>
        </authorList>
    </citation>
    <scope>NUCLEOTIDE SEQUENCE [LARGE SCALE GENOMIC DNA]</scope>
    <source>
        <strain evidence="10 11">V6</strain>
    </source>
</reference>
<evidence type="ECO:0000256" key="4">
    <source>
        <dbReference type="ARBA" id="ARBA00022741"/>
    </source>
</evidence>
<evidence type="ECO:0000313" key="10">
    <source>
        <dbReference type="EMBL" id="AOV16477.1"/>
    </source>
</evidence>
<feature type="binding site" evidence="8">
    <location>
        <position position="106"/>
    </location>
    <ligand>
        <name>GTP</name>
        <dbReference type="ChEBI" id="CHEBI:37565"/>
    </ligand>
</feature>
<dbReference type="SUPFAM" id="SSF53448">
    <property type="entry name" value="Nucleotide-diphospho-sugar transferases"/>
    <property type="match status" value="1"/>
</dbReference>
<dbReference type="Proteomes" id="UP000095342">
    <property type="component" value="Chromosome"/>
</dbReference>
<dbReference type="GO" id="GO:0005737">
    <property type="term" value="C:cytoplasm"/>
    <property type="evidence" value="ECO:0007669"/>
    <property type="project" value="UniProtKB-SubCell"/>
</dbReference>
<evidence type="ECO:0000259" key="9">
    <source>
        <dbReference type="Pfam" id="PF12804"/>
    </source>
</evidence>
<evidence type="ECO:0000256" key="2">
    <source>
        <dbReference type="ARBA" id="ARBA00022679"/>
    </source>
</evidence>
<evidence type="ECO:0000256" key="5">
    <source>
        <dbReference type="ARBA" id="ARBA00022842"/>
    </source>
</evidence>
<evidence type="ECO:0000256" key="3">
    <source>
        <dbReference type="ARBA" id="ARBA00022723"/>
    </source>
</evidence>
<protein>
    <recommendedName>
        <fullName evidence="8">Molybdenum cofactor guanylyltransferase</fullName>
        <shortName evidence="8">MoCo guanylyltransferase</shortName>
        <ecNumber evidence="8">2.7.7.77</ecNumber>
    </recommendedName>
    <alternativeName>
        <fullName evidence="8">GTP:molybdopterin guanylyltransferase</fullName>
    </alternativeName>
    <alternativeName>
        <fullName evidence="8">Mo-MPT guanylyltransferase</fullName>
    </alternativeName>
    <alternativeName>
        <fullName evidence="8">Molybdopterin guanylyltransferase</fullName>
    </alternativeName>
    <alternativeName>
        <fullName evidence="8">Molybdopterin-guanine dinucleotide synthase</fullName>
        <shortName evidence="8">MGD synthase</shortName>
    </alternativeName>
</protein>
<feature type="binding site" evidence="8">
    <location>
        <position position="106"/>
    </location>
    <ligand>
        <name>Mg(2+)</name>
        <dbReference type="ChEBI" id="CHEBI:18420"/>
    </ligand>
</feature>
<organism evidence="10 11">
    <name type="scientific">Acidihalobacter aeolianus</name>
    <dbReference type="NCBI Taxonomy" id="2792603"/>
    <lineage>
        <taxon>Bacteria</taxon>
        <taxon>Pseudomonadati</taxon>
        <taxon>Pseudomonadota</taxon>
        <taxon>Gammaproteobacteria</taxon>
        <taxon>Chromatiales</taxon>
        <taxon>Ectothiorhodospiraceae</taxon>
        <taxon>Acidihalobacter</taxon>
    </lineage>
</organism>
<dbReference type="GO" id="GO:0005525">
    <property type="term" value="F:GTP binding"/>
    <property type="evidence" value="ECO:0007669"/>
    <property type="project" value="UniProtKB-UniRule"/>
</dbReference>
<comment type="caution">
    <text evidence="8">Lacks conserved residue(s) required for the propagation of feature annotation.</text>
</comment>
<keyword evidence="11" id="KW-1185">Reference proteome</keyword>
<accession>A0A1D8K683</accession>
<evidence type="ECO:0000256" key="1">
    <source>
        <dbReference type="ARBA" id="ARBA00022490"/>
    </source>
</evidence>
<keyword evidence="1 8" id="KW-0963">Cytoplasm</keyword>
<comment type="catalytic activity">
    <reaction evidence="8">
        <text>Mo-molybdopterin + GTP + H(+) = Mo-molybdopterin guanine dinucleotide + diphosphate</text>
        <dbReference type="Rhea" id="RHEA:34243"/>
        <dbReference type="ChEBI" id="CHEBI:15378"/>
        <dbReference type="ChEBI" id="CHEBI:33019"/>
        <dbReference type="ChEBI" id="CHEBI:37565"/>
        <dbReference type="ChEBI" id="CHEBI:71302"/>
        <dbReference type="ChEBI" id="CHEBI:71310"/>
        <dbReference type="EC" id="2.7.7.77"/>
    </reaction>
</comment>
<feature type="binding site" evidence="8">
    <location>
        <begin position="17"/>
        <end position="19"/>
    </location>
    <ligand>
        <name>GTP</name>
        <dbReference type="ChEBI" id="CHEBI:37565"/>
    </ligand>
</feature>
<dbReference type="EMBL" id="CP017448">
    <property type="protein sequence ID" value="AOV16477.1"/>
    <property type="molecule type" value="Genomic_DNA"/>
</dbReference>
<comment type="subunit">
    <text evidence="8">Monomer.</text>
</comment>
<dbReference type="RefSeq" id="WP_070072069.1">
    <property type="nucleotide sequence ID" value="NZ_CP017448.1"/>
</dbReference>
<dbReference type="AlphaFoldDB" id="A0A1D8K683"/>
<dbReference type="GO" id="GO:1902758">
    <property type="term" value="P:bis(molybdopterin guanine dinucleotide)molybdenum biosynthetic process"/>
    <property type="evidence" value="ECO:0007669"/>
    <property type="project" value="TreeGrafter"/>
</dbReference>
<keyword evidence="2 8" id="KW-0808">Transferase</keyword>
<dbReference type="EC" id="2.7.7.77" evidence="8"/>
<keyword evidence="4 8" id="KW-0547">Nucleotide-binding</keyword>
<dbReference type="Pfam" id="PF12804">
    <property type="entry name" value="NTP_transf_3"/>
    <property type="match status" value="1"/>
</dbReference>
<dbReference type="PANTHER" id="PTHR19136:SF81">
    <property type="entry name" value="MOLYBDENUM COFACTOR GUANYLYLTRANSFERASE"/>
    <property type="match status" value="1"/>
</dbReference>
<feature type="binding site" evidence="8">
    <location>
        <position position="30"/>
    </location>
    <ligand>
        <name>GTP</name>
        <dbReference type="ChEBI" id="CHEBI:37565"/>
    </ligand>
</feature>
<dbReference type="CDD" id="cd02503">
    <property type="entry name" value="MobA"/>
    <property type="match status" value="1"/>
</dbReference>
<dbReference type="Gene3D" id="3.90.550.10">
    <property type="entry name" value="Spore Coat Polysaccharide Biosynthesis Protein SpsA, Chain A"/>
    <property type="match status" value="1"/>
</dbReference>
<keyword evidence="6 8" id="KW-0342">GTP-binding</keyword>